<keyword evidence="5" id="KW-1185">Reference proteome</keyword>
<dbReference type="Gene3D" id="3.60.21.10">
    <property type="match status" value="1"/>
</dbReference>
<comment type="similarity">
    <text evidence="1">Belongs to the CapA family.</text>
</comment>
<comment type="caution">
    <text evidence="4">The sequence shown here is derived from an EMBL/GenBank/DDBJ whole genome shotgun (WGS) entry which is preliminary data.</text>
</comment>
<evidence type="ECO:0000313" key="5">
    <source>
        <dbReference type="Proteomes" id="UP000275076"/>
    </source>
</evidence>
<feature type="region of interest" description="Disordered" evidence="2">
    <location>
        <begin position="22"/>
        <end position="65"/>
    </location>
</feature>
<evidence type="ECO:0000256" key="2">
    <source>
        <dbReference type="SAM" id="MobiDB-lite"/>
    </source>
</evidence>
<dbReference type="CDD" id="cd07381">
    <property type="entry name" value="MPP_CapA"/>
    <property type="match status" value="1"/>
</dbReference>
<dbReference type="InterPro" id="IPR029052">
    <property type="entry name" value="Metallo-depent_PP-like"/>
</dbReference>
<organism evidence="4 5">
    <name type="scientific">Salibacterium salarium</name>
    <dbReference type="NCBI Taxonomy" id="284579"/>
    <lineage>
        <taxon>Bacteria</taxon>
        <taxon>Bacillati</taxon>
        <taxon>Bacillota</taxon>
        <taxon>Bacilli</taxon>
        <taxon>Bacillales</taxon>
        <taxon>Bacillaceae</taxon>
    </lineage>
</organism>
<gene>
    <name evidence="4" type="ORF">D7Z54_15595</name>
</gene>
<proteinExistence type="inferred from homology"/>
<feature type="domain" description="Capsule synthesis protein CapA" evidence="3">
    <location>
        <begin position="72"/>
        <end position="311"/>
    </location>
</feature>
<dbReference type="Pfam" id="PF09587">
    <property type="entry name" value="PGA_cap"/>
    <property type="match status" value="1"/>
</dbReference>
<dbReference type="PANTHER" id="PTHR33393:SF13">
    <property type="entry name" value="PGA BIOSYNTHESIS PROTEIN CAPA"/>
    <property type="match status" value="1"/>
</dbReference>
<name>A0A428N1M5_9BACI</name>
<sequence length="379" mass="42364">MKFFCAVMLVFSLLAGCQTSDEKVSVNSEEDQEETKEKTAGGIEALRDSEESASGDGMVETKEKDDDHEPIDIILTGDVMFEWSLEETITAHGPHYPFEHVKKDIKKADYAVANLETAVTDHDVAYKKIYNFKTEPENLDGLIDAGFDFVSLANNHTMDYKEEGLLDTIDALDASSLDYAGAGENKEEAFAPHTVELNGETIKLLAFSQVLPSIDWYAREGQPGIASGYQEERVLNTIEEVEKGADYVLVYMHWGDENGYVPEEAARNYAEKMVDAGADAIVGAHPHVLQGFEFFDKKPVAYSLGNFLFPDYVEGANARTGLLNLTLDNGDVSMSFEPWFIENDQIVERGEEYHVKMLRHLEDHSYGITMKEHSIKSVK</sequence>
<accession>A0A428N1M5</accession>
<dbReference type="PANTHER" id="PTHR33393">
    <property type="entry name" value="POLYGLUTAMINE SYNTHESIS ACCESSORY PROTEIN RV0574C-RELATED"/>
    <property type="match status" value="1"/>
</dbReference>
<dbReference type="InterPro" id="IPR052169">
    <property type="entry name" value="CW_Biosynth-Accessory"/>
</dbReference>
<dbReference type="AlphaFoldDB" id="A0A428N1M5"/>
<reference evidence="4 5" key="1">
    <citation type="submission" date="2018-10" db="EMBL/GenBank/DDBJ databases">
        <title>Draft genome sequence of Bacillus salarius IM0101, isolated from a hypersaline soil in Inner Mongolia, China.</title>
        <authorList>
            <person name="Yamprayoonswat W."/>
            <person name="Boonvisut S."/>
            <person name="Jumpathong W."/>
            <person name="Sittihan S."/>
            <person name="Ruangsuj P."/>
            <person name="Wanthongcharoen S."/>
            <person name="Thongpramul N."/>
            <person name="Pimmason S."/>
            <person name="Yu B."/>
            <person name="Yasawong M."/>
        </authorList>
    </citation>
    <scope>NUCLEOTIDE SEQUENCE [LARGE SCALE GENOMIC DNA]</scope>
    <source>
        <strain evidence="4 5">IM0101</strain>
    </source>
</reference>
<evidence type="ECO:0000259" key="3">
    <source>
        <dbReference type="SMART" id="SM00854"/>
    </source>
</evidence>
<dbReference type="EMBL" id="RBVX01000015">
    <property type="protein sequence ID" value="RSL32320.1"/>
    <property type="molecule type" value="Genomic_DNA"/>
</dbReference>
<feature type="compositionally biased region" description="Basic and acidic residues" evidence="2">
    <location>
        <begin position="35"/>
        <end position="50"/>
    </location>
</feature>
<dbReference type="SUPFAM" id="SSF56300">
    <property type="entry name" value="Metallo-dependent phosphatases"/>
    <property type="match status" value="1"/>
</dbReference>
<protein>
    <submittedName>
        <fullName evidence="4">CapA family protein</fullName>
    </submittedName>
</protein>
<evidence type="ECO:0000256" key="1">
    <source>
        <dbReference type="ARBA" id="ARBA00005662"/>
    </source>
</evidence>
<dbReference type="Proteomes" id="UP000275076">
    <property type="component" value="Unassembled WGS sequence"/>
</dbReference>
<dbReference type="SMART" id="SM00854">
    <property type="entry name" value="PGA_cap"/>
    <property type="match status" value="1"/>
</dbReference>
<dbReference type="OrthoDB" id="9810906at2"/>
<dbReference type="RefSeq" id="WP_125556790.1">
    <property type="nucleotide sequence ID" value="NZ_RBVX01000015.1"/>
</dbReference>
<evidence type="ECO:0000313" key="4">
    <source>
        <dbReference type="EMBL" id="RSL32320.1"/>
    </source>
</evidence>
<dbReference type="PROSITE" id="PS51257">
    <property type="entry name" value="PROKAR_LIPOPROTEIN"/>
    <property type="match status" value="1"/>
</dbReference>
<dbReference type="InterPro" id="IPR019079">
    <property type="entry name" value="Capsule_synth_CapA"/>
</dbReference>